<accession>A0A951P8E0</accession>
<name>A0A951P8E0_9CYAN</name>
<dbReference type="PANTHER" id="PTHR47990">
    <property type="entry name" value="2-OXOGLUTARATE (2OG) AND FE(II)-DEPENDENT OXYGENASE SUPERFAMILY PROTEIN-RELATED"/>
    <property type="match status" value="1"/>
</dbReference>
<dbReference type="GO" id="GO:0016491">
    <property type="term" value="F:oxidoreductase activity"/>
    <property type="evidence" value="ECO:0007669"/>
    <property type="project" value="UniProtKB-KW"/>
</dbReference>
<evidence type="ECO:0000256" key="2">
    <source>
        <dbReference type="RuleBase" id="RU003682"/>
    </source>
</evidence>
<reference evidence="4" key="2">
    <citation type="journal article" date="2022" name="Microbiol. Resour. Announc.">
        <title>Metagenome Sequencing to Explore Phylogenomics of Terrestrial Cyanobacteria.</title>
        <authorList>
            <person name="Ward R.D."/>
            <person name="Stajich J.E."/>
            <person name="Johansen J.R."/>
            <person name="Huntemann M."/>
            <person name="Clum A."/>
            <person name="Foster B."/>
            <person name="Foster B."/>
            <person name="Roux S."/>
            <person name="Palaniappan K."/>
            <person name="Varghese N."/>
            <person name="Mukherjee S."/>
            <person name="Reddy T.B.K."/>
            <person name="Daum C."/>
            <person name="Copeland A."/>
            <person name="Chen I.A."/>
            <person name="Ivanova N.N."/>
            <person name="Kyrpides N.C."/>
            <person name="Shapiro N."/>
            <person name="Eloe-Fadrosh E.A."/>
            <person name="Pietrasiak N."/>
        </authorList>
    </citation>
    <scope>NUCLEOTIDE SEQUENCE</scope>
    <source>
        <strain evidence="4">GSE-TBD4-15B</strain>
    </source>
</reference>
<sequence length="306" mass="33337">MIPASIPILQLTPNSNEVSAQIEQACRSTGFFYLSLPADSNLLSQAEQAFAQAGAFFALPTAVKLQIERSAQTNCGYVATGTEALNSSRVGDSKEALNLGLANLGDASVWTDDLRPFQASLAPFYHACIQQVALPLLRSLALSLALPAAFFVERHQQNFFLRLLHYPPLAATQTQTSAIRAGEHTDYGTMTLLFQAGQGGLEIFSGGSWRPVLARPELILVNLGDAIQRWTNDRYRSTPHRVVAAEAAQSSSRYSMALFCDPDPAVEIACLPSCDSPARYAPIRYQDYLQSRFAATYTSSDVPLLR</sequence>
<dbReference type="Pfam" id="PF03171">
    <property type="entry name" value="2OG-FeII_Oxy"/>
    <property type="match status" value="1"/>
</dbReference>
<protein>
    <submittedName>
        <fullName evidence="4">Isopenicillin N synthase family oxygenase</fullName>
    </submittedName>
</protein>
<dbReference type="SUPFAM" id="SSF51197">
    <property type="entry name" value="Clavaminate synthase-like"/>
    <property type="match status" value="1"/>
</dbReference>
<evidence type="ECO:0000313" key="5">
    <source>
        <dbReference type="Proteomes" id="UP000707356"/>
    </source>
</evidence>
<dbReference type="InterPro" id="IPR005123">
    <property type="entry name" value="Oxoglu/Fe-dep_dioxygenase_dom"/>
</dbReference>
<keyword evidence="2" id="KW-0408">Iron</keyword>
<evidence type="ECO:0000313" key="4">
    <source>
        <dbReference type="EMBL" id="MBW4464861.1"/>
    </source>
</evidence>
<organism evidence="4 5">
    <name type="scientific">Pegethrix bostrychoides GSE-TBD4-15B</name>
    <dbReference type="NCBI Taxonomy" id="2839662"/>
    <lineage>
        <taxon>Bacteria</taxon>
        <taxon>Bacillati</taxon>
        <taxon>Cyanobacteriota</taxon>
        <taxon>Cyanophyceae</taxon>
        <taxon>Oculatellales</taxon>
        <taxon>Oculatellaceae</taxon>
        <taxon>Pegethrix</taxon>
    </lineage>
</organism>
<dbReference type="InterPro" id="IPR026992">
    <property type="entry name" value="DIOX_N"/>
</dbReference>
<proteinExistence type="inferred from homology"/>
<dbReference type="InterPro" id="IPR027443">
    <property type="entry name" value="IPNS-like_sf"/>
</dbReference>
<dbReference type="PROSITE" id="PS51471">
    <property type="entry name" value="FE2OG_OXY"/>
    <property type="match status" value="1"/>
</dbReference>
<dbReference type="InterPro" id="IPR044861">
    <property type="entry name" value="IPNS-like_FE2OG_OXY"/>
</dbReference>
<reference evidence="4" key="1">
    <citation type="submission" date="2021-05" db="EMBL/GenBank/DDBJ databases">
        <authorList>
            <person name="Pietrasiak N."/>
            <person name="Ward R."/>
            <person name="Stajich J.E."/>
            <person name="Kurbessoian T."/>
        </authorList>
    </citation>
    <scope>NUCLEOTIDE SEQUENCE</scope>
    <source>
        <strain evidence="4">GSE-TBD4-15B</strain>
    </source>
</reference>
<comment type="pathway">
    <text evidence="1">Antibiotic biosynthesis.</text>
</comment>
<comment type="similarity">
    <text evidence="2">Belongs to the iron/ascorbate-dependent oxidoreductase family.</text>
</comment>
<dbReference type="Gene3D" id="2.60.120.330">
    <property type="entry name" value="B-lactam Antibiotic, Isopenicillin N Synthase, Chain"/>
    <property type="match status" value="1"/>
</dbReference>
<dbReference type="PRINTS" id="PR00682">
    <property type="entry name" value="IPNSYNTHASE"/>
</dbReference>
<comment type="caution">
    <text evidence="4">The sequence shown here is derived from an EMBL/GenBank/DDBJ whole genome shotgun (WGS) entry which is preliminary data.</text>
</comment>
<dbReference type="Proteomes" id="UP000707356">
    <property type="component" value="Unassembled WGS sequence"/>
</dbReference>
<evidence type="ECO:0000256" key="1">
    <source>
        <dbReference type="ARBA" id="ARBA00004792"/>
    </source>
</evidence>
<evidence type="ECO:0000259" key="3">
    <source>
        <dbReference type="PROSITE" id="PS51471"/>
    </source>
</evidence>
<dbReference type="EMBL" id="JAHHHV010000023">
    <property type="protein sequence ID" value="MBW4464861.1"/>
    <property type="molecule type" value="Genomic_DNA"/>
</dbReference>
<dbReference type="AlphaFoldDB" id="A0A951P8E0"/>
<keyword evidence="2" id="KW-0479">Metal-binding</keyword>
<gene>
    <name evidence="4" type="ORF">KME07_05410</name>
</gene>
<feature type="domain" description="Fe2OG dioxygenase" evidence="3">
    <location>
        <begin position="157"/>
        <end position="262"/>
    </location>
</feature>
<keyword evidence="2" id="KW-0560">Oxidoreductase</keyword>
<dbReference type="InterPro" id="IPR050231">
    <property type="entry name" value="Iron_ascorbate_oxido_reductase"/>
</dbReference>
<dbReference type="Pfam" id="PF14226">
    <property type="entry name" value="DIOX_N"/>
    <property type="match status" value="1"/>
</dbReference>
<dbReference type="GO" id="GO:0046872">
    <property type="term" value="F:metal ion binding"/>
    <property type="evidence" value="ECO:0007669"/>
    <property type="project" value="UniProtKB-KW"/>
</dbReference>